<dbReference type="Proteomes" id="UP000272025">
    <property type="component" value="Unassembled WGS sequence"/>
</dbReference>
<keyword evidence="3" id="KW-1185">Reference proteome</keyword>
<evidence type="ECO:0000313" key="3">
    <source>
        <dbReference type="Proteomes" id="UP000272025"/>
    </source>
</evidence>
<dbReference type="AlphaFoldDB" id="A0A3N2PXI2"/>
<dbReference type="GeneID" id="39580250"/>
<gene>
    <name evidence="2" type="ORF">SODALDRAFT_332658</name>
</gene>
<evidence type="ECO:0000256" key="1">
    <source>
        <dbReference type="SAM" id="MobiDB-lite"/>
    </source>
</evidence>
<evidence type="ECO:0000313" key="2">
    <source>
        <dbReference type="EMBL" id="ROT39221.1"/>
    </source>
</evidence>
<dbReference type="RefSeq" id="XP_028467027.1">
    <property type="nucleotide sequence ID" value="XM_028611772.1"/>
</dbReference>
<name>A0A3N2PXI2_SODAK</name>
<organism evidence="2 3">
    <name type="scientific">Sodiomyces alkalinus (strain CBS 110278 / VKM F-3762 / F11)</name>
    <name type="common">Alkaliphilic filamentous fungus</name>
    <dbReference type="NCBI Taxonomy" id="1314773"/>
    <lineage>
        <taxon>Eukaryota</taxon>
        <taxon>Fungi</taxon>
        <taxon>Dikarya</taxon>
        <taxon>Ascomycota</taxon>
        <taxon>Pezizomycotina</taxon>
        <taxon>Sordariomycetes</taxon>
        <taxon>Hypocreomycetidae</taxon>
        <taxon>Glomerellales</taxon>
        <taxon>Plectosphaerellaceae</taxon>
        <taxon>Sodiomyces</taxon>
    </lineage>
</organism>
<feature type="region of interest" description="Disordered" evidence="1">
    <location>
        <begin position="25"/>
        <end position="53"/>
    </location>
</feature>
<reference evidence="2 3" key="1">
    <citation type="journal article" date="2018" name="Mol. Ecol.">
        <title>The obligate alkalophilic soda-lake fungus Sodiomyces alkalinus has shifted to a protein diet.</title>
        <authorList>
            <person name="Grum-Grzhimaylo A.A."/>
            <person name="Falkoski D.L."/>
            <person name="van den Heuvel J."/>
            <person name="Valero-Jimenez C.A."/>
            <person name="Min B."/>
            <person name="Choi I.G."/>
            <person name="Lipzen A."/>
            <person name="Daum C.G."/>
            <person name="Aanen D.K."/>
            <person name="Tsang A."/>
            <person name="Henrissat B."/>
            <person name="Bilanenko E.N."/>
            <person name="de Vries R.P."/>
            <person name="van Kan J.A.L."/>
            <person name="Grigoriev I.V."/>
            <person name="Debets A.J.M."/>
        </authorList>
    </citation>
    <scope>NUCLEOTIDE SEQUENCE [LARGE SCALE GENOMIC DNA]</scope>
    <source>
        <strain evidence="2 3">F11</strain>
    </source>
</reference>
<accession>A0A3N2PXI2</accession>
<protein>
    <submittedName>
        <fullName evidence="2">Uncharacterized protein</fullName>
    </submittedName>
</protein>
<sequence length="190" mass="21311">MPLGGPPTPATTFVLPYVPGKTKAHLDPVYSEQRSQAESHGESQTKEKEGVTKGDDIQLKTKIMCGGLDCRPLQANSIWLYLDHVQGSPALQRHAMKVWFKGHVLATVRRHRGHYAAQTYRRTLYMEPLPGRVHNLAWRISISRHLADLLVMWGKRINSGCFKGARLSKQFPPDEPWGAFGDGAEQTTEL</sequence>
<proteinExistence type="predicted"/>
<feature type="compositionally biased region" description="Basic and acidic residues" evidence="1">
    <location>
        <begin position="35"/>
        <end position="53"/>
    </location>
</feature>
<dbReference type="EMBL" id="ML119054">
    <property type="protein sequence ID" value="ROT39221.1"/>
    <property type="molecule type" value="Genomic_DNA"/>
</dbReference>